<protein>
    <submittedName>
        <fullName evidence="2">Uncharacterized protein</fullName>
    </submittedName>
</protein>
<comment type="caution">
    <text evidence="2">The sequence shown here is derived from an EMBL/GenBank/DDBJ whole genome shotgun (WGS) entry which is preliminary data.</text>
</comment>
<sequence length="64" mass="7772">MNIDFNVIFMTFLIVILVSIQYTLNKILIILKEIKDSEKKKLEFEKNNKKIPKEDYFDEQKRGY</sequence>
<proteinExistence type="predicted"/>
<reference evidence="2 3" key="1">
    <citation type="submission" date="2020-09" db="EMBL/GenBank/DDBJ databases">
        <title>Parvimonas S3374 sp. nov.</title>
        <authorList>
            <person name="Buhl M."/>
        </authorList>
    </citation>
    <scope>NUCLEOTIDE SEQUENCE [LARGE SCALE GENOMIC DNA]</scope>
    <source>
        <strain evidence="2 3">S3374</strain>
    </source>
</reference>
<organism evidence="2 3">
    <name type="scientific">Parvimonas parva</name>
    <dbReference type="NCBI Taxonomy" id="2769485"/>
    <lineage>
        <taxon>Bacteria</taxon>
        <taxon>Bacillati</taxon>
        <taxon>Bacillota</taxon>
        <taxon>Tissierellia</taxon>
        <taxon>Tissierellales</taxon>
        <taxon>Peptoniphilaceae</taxon>
        <taxon>Parvimonas</taxon>
    </lineage>
</organism>
<dbReference type="Proteomes" id="UP000823123">
    <property type="component" value="Unassembled WGS sequence"/>
</dbReference>
<evidence type="ECO:0000313" key="3">
    <source>
        <dbReference type="Proteomes" id="UP000823123"/>
    </source>
</evidence>
<keyword evidence="1" id="KW-1133">Transmembrane helix</keyword>
<feature type="transmembrane region" description="Helical" evidence="1">
    <location>
        <begin position="6"/>
        <end position="31"/>
    </location>
</feature>
<name>A0ABS1CA29_9FIRM</name>
<evidence type="ECO:0000256" key="1">
    <source>
        <dbReference type="SAM" id="Phobius"/>
    </source>
</evidence>
<evidence type="ECO:0000313" key="2">
    <source>
        <dbReference type="EMBL" id="MBK1468798.1"/>
    </source>
</evidence>
<keyword evidence="3" id="KW-1185">Reference proteome</keyword>
<dbReference type="EMBL" id="JACVDA010000014">
    <property type="protein sequence ID" value="MBK1468798.1"/>
    <property type="molecule type" value="Genomic_DNA"/>
</dbReference>
<keyword evidence="1" id="KW-0472">Membrane</keyword>
<dbReference type="RefSeq" id="WP_201275705.1">
    <property type="nucleotide sequence ID" value="NZ_JACVDA010000014.1"/>
</dbReference>
<keyword evidence="1" id="KW-0812">Transmembrane</keyword>
<gene>
    <name evidence="2" type="ORF">IBJ83_05645</name>
</gene>
<accession>A0ABS1CA29</accession>